<reference evidence="1 2" key="1">
    <citation type="submission" date="2019-03" db="EMBL/GenBank/DDBJ databases">
        <authorList>
            <person name="Kox A.R. M."/>
        </authorList>
    </citation>
    <scope>NUCLEOTIDE SEQUENCE [LARGE SCALE GENOMIC DNA]</scope>
    <source>
        <strain evidence="1">MTUNDRAET4 annotated genome</strain>
    </source>
</reference>
<accession>A0A4U8Z2E1</accession>
<dbReference type="EMBL" id="LR536450">
    <property type="protein sequence ID" value="VFU09556.1"/>
    <property type="molecule type" value="Genomic_DNA"/>
</dbReference>
<dbReference type="Proteomes" id="UP000294360">
    <property type="component" value="Chromosome"/>
</dbReference>
<evidence type="ECO:0000313" key="1">
    <source>
        <dbReference type="EMBL" id="VFU09556.1"/>
    </source>
</evidence>
<dbReference type="KEGG" id="mtun:MTUNDRAET4_2669"/>
<sequence>MPESARFPRTVDRSCGLLFGDRVKRGLSRFAQLFRLRLDRLKLVLRIFGLKGENLLNVLGVEQLLRQIEGGVNVCLREGHGLGHRFLGAGRKRFGRAGGFLGRANETQESLARLLEILLGKLADLRGDLLRNFDHRCSPAVERFVEPVQGRRKAFGM</sequence>
<evidence type="ECO:0000313" key="2">
    <source>
        <dbReference type="Proteomes" id="UP000294360"/>
    </source>
</evidence>
<name>A0A4U8Z2E1_METTU</name>
<proteinExistence type="predicted"/>
<protein>
    <submittedName>
        <fullName evidence="1">Uncharacterized protein</fullName>
    </submittedName>
</protein>
<gene>
    <name evidence="1" type="ORF">MTUNDRAET4_2669</name>
</gene>
<dbReference type="AlphaFoldDB" id="A0A4U8Z2E1"/>
<organism evidence="1 2">
    <name type="scientific">Methylocella tundrae</name>
    <dbReference type="NCBI Taxonomy" id="227605"/>
    <lineage>
        <taxon>Bacteria</taxon>
        <taxon>Pseudomonadati</taxon>
        <taxon>Pseudomonadota</taxon>
        <taxon>Alphaproteobacteria</taxon>
        <taxon>Hyphomicrobiales</taxon>
        <taxon>Beijerinckiaceae</taxon>
        <taxon>Methylocella</taxon>
    </lineage>
</organism>